<evidence type="ECO:0000256" key="2">
    <source>
        <dbReference type="SAM" id="MobiDB-lite"/>
    </source>
</evidence>
<dbReference type="Gramene" id="Pp3c7_20890V3.3">
    <property type="protein sequence ID" value="Pp3c7_20890V3.3"/>
    <property type="gene ID" value="Pp3c7_20890"/>
</dbReference>
<dbReference type="EMBL" id="ABEU02000007">
    <property type="protein sequence ID" value="PNR51458.1"/>
    <property type="molecule type" value="Genomic_DNA"/>
</dbReference>
<dbReference type="OrthoDB" id="187617at2759"/>
<dbReference type="Gramene" id="Pp3c7_20890V3.2">
    <property type="protein sequence ID" value="Pp3c7_20890V3.2"/>
    <property type="gene ID" value="Pp3c7_20890"/>
</dbReference>
<dbReference type="GO" id="GO:0070063">
    <property type="term" value="F:RNA polymerase binding"/>
    <property type="evidence" value="ECO:0000318"/>
    <property type="project" value="GO_Central"/>
</dbReference>
<dbReference type="PaxDb" id="3218-PP1S2_310V6.1"/>
<dbReference type="Gene3D" id="2.20.70.10">
    <property type="match status" value="2"/>
</dbReference>
<evidence type="ECO:0000259" key="3">
    <source>
        <dbReference type="PROSITE" id="PS50020"/>
    </source>
</evidence>
<feature type="compositionally biased region" description="Polar residues" evidence="2">
    <location>
        <begin position="112"/>
        <end position="124"/>
    </location>
</feature>
<dbReference type="EnsemblPlants" id="Pp3c7_20890V3.2">
    <property type="protein sequence ID" value="Pp3c7_20890V3.2"/>
    <property type="gene ID" value="Pp3c7_20890"/>
</dbReference>
<feature type="compositionally biased region" description="Basic residues" evidence="2">
    <location>
        <begin position="879"/>
        <end position="893"/>
    </location>
</feature>
<feature type="region of interest" description="Disordered" evidence="2">
    <location>
        <begin position="687"/>
        <end position="714"/>
    </location>
</feature>
<dbReference type="Pfam" id="PF00397">
    <property type="entry name" value="WW"/>
    <property type="match status" value="2"/>
</dbReference>
<reference evidence="6" key="3">
    <citation type="submission" date="2020-12" db="UniProtKB">
        <authorList>
            <consortium name="EnsemblPlants"/>
        </authorList>
    </citation>
    <scope>IDENTIFICATION</scope>
</reference>
<dbReference type="KEGG" id="ppp:112284663"/>
<protein>
    <recommendedName>
        <fullName evidence="8">Pre-mRNA-processing protein 40C</fullName>
    </recommendedName>
</protein>
<dbReference type="Gene3D" id="1.10.10.440">
    <property type="entry name" value="FF domain"/>
    <property type="match status" value="5"/>
</dbReference>
<dbReference type="InterPro" id="IPR002713">
    <property type="entry name" value="FF_domain"/>
</dbReference>
<dbReference type="PANTHER" id="PTHR15377:SF3">
    <property type="entry name" value="WW DOMAIN-CONTAINING PROTEIN"/>
    <property type="match status" value="1"/>
</dbReference>
<evidence type="ECO:0000313" key="6">
    <source>
        <dbReference type="EnsemblPlants" id="Pp3c7_20890V3.1"/>
    </source>
</evidence>
<evidence type="ECO:0000259" key="4">
    <source>
        <dbReference type="PROSITE" id="PS51676"/>
    </source>
</evidence>
<name>A0A2K1KCF8_PHYPA</name>
<gene>
    <name evidence="6" type="primary">LOC112284663</name>
    <name evidence="5" type="ORF">PHYPA_010645</name>
</gene>
<feature type="compositionally biased region" description="Polar residues" evidence="2">
    <location>
        <begin position="41"/>
        <end position="54"/>
    </location>
</feature>
<dbReference type="Proteomes" id="UP000006727">
    <property type="component" value="Chromosome 7"/>
</dbReference>
<feature type="domain" description="FF" evidence="4">
    <location>
        <begin position="622"/>
        <end position="676"/>
    </location>
</feature>
<dbReference type="EnsemblPlants" id="Pp3c7_20890V3.3">
    <property type="protein sequence ID" value="Pp3c7_20890V3.3"/>
    <property type="gene ID" value="Pp3c7_20890"/>
</dbReference>
<proteinExistence type="predicted"/>
<dbReference type="InterPro" id="IPR036020">
    <property type="entry name" value="WW_dom_sf"/>
</dbReference>
<feature type="region of interest" description="Disordered" evidence="2">
    <location>
        <begin position="1"/>
        <end position="54"/>
    </location>
</feature>
<dbReference type="RefSeq" id="XP_024380445.1">
    <property type="nucleotide sequence ID" value="XM_024524677.2"/>
</dbReference>
<sequence length="893" mass="98699">MQTASAPMAATQGHWGVSNAAGSQQQESPQGSPFGPPTHFAAQQNATNINPSAINSAVRPMLPLVTAPGAQYSVPPPQSQPSHGMPSSTHLARPISNEGARPGMTPPAPVSSGLSQAVSNNLGSPQPPSYQRHPSNVGMGSLQQPGPPWMQPAQHFQRPPYMHYSGNYAGPFQGQMRPMGPPSSGMLVGPASGFTPGFVMPGQGTQRPVMWSQLTPGAPVARSPVMTITDEMNRAPSGITGASAALPDKQSMLSGSTTSKGPSHVSADPADVWTAHKTDNGAVYYYNSVTAQSTYTRPEGFKGEPAKVTTQPTPVSWERLDSTDWALVTTDDGKKYYYNTKSQASCWEVPLEVAELRKKKEEVSRKPRIESVPTGISTADKSPVSFTLNVPAAITGGREAMGHKAAANSALDLIKKKLQDSGAQMTVSPTTAIAPGAGNAVNGVAPVDASVGKGMVVDVVKDKASKGDNASSDESSESEEEDLEPTKEQKVHEFKEMLKEKDVAPFSKWEKELPRIIFDPRFKAIPSHTERRSIFDHYVRTRADVERKEKRAAQKAAIKGFKDLLGEAAKDVTHTTTYDSFAKKWGQDTRFEALERKDRESLLIERVAPLRKAEEERVKAERASAVAGFRSLLSEKGEISSTSRWSKVKENLRSDPRYKLVERDEREDLFNAMVAELRAVEMEAERAAEAKKEEEDKLRDREREARKRKEREEQELERVRVKARRKDAATAYQALLTEKIKDPEMSWTEARSKLEKDALGRASNPDIDTTERERIFRVHIDGLYNRCVRDFRSLLSDLITPEAAAKHNEEGRTPLNSWHEAKKVLKSDPRYNKMPRRGRDSLWRKHVEDVQRRTKATNSINKDDTHFSPPRGRAVTPPRSHHRSRSPGRRARR</sequence>
<evidence type="ECO:0000256" key="1">
    <source>
        <dbReference type="ARBA" id="ARBA00022737"/>
    </source>
</evidence>
<feature type="region of interest" description="Disordered" evidence="2">
    <location>
        <begin position="67"/>
        <end position="154"/>
    </location>
</feature>
<dbReference type="FunFam" id="1.10.10.440:FF:000028">
    <property type="entry name" value="Pre-mRNA-processing protein 40C"/>
    <property type="match status" value="1"/>
</dbReference>
<dbReference type="InterPro" id="IPR001202">
    <property type="entry name" value="WW_dom"/>
</dbReference>
<accession>A0A2K1KCF8</accession>
<feature type="domain" description="WW" evidence="3">
    <location>
        <begin position="325"/>
        <end position="352"/>
    </location>
</feature>
<dbReference type="Gramene" id="Pp3c7_20890V3.1">
    <property type="protein sequence ID" value="Pp3c7_20890V3.1"/>
    <property type="gene ID" value="Pp3c7_20890"/>
</dbReference>
<dbReference type="GO" id="GO:0003712">
    <property type="term" value="F:transcription coregulator activity"/>
    <property type="evidence" value="ECO:0000318"/>
    <property type="project" value="GO_Central"/>
</dbReference>
<feature type="compositionally biased region" description="Basic and acidic residues" evidence="2">
    <location>
        <begin position="819"/>
        <end position="852"/>
    </location>
</feature>
<feature type="region of interest" description="Disordered" evidence="2">
    <location>
        <begin position="805"/>
        <end position="893"/>
    </location>
</feature>
<dbReference type="SMART" id="SM00441">
    <property type="entry name" value="FF"/>
    <property type="match status" value="4"/>
</dbReference>
<dbReference type="InterPro" id="IPR036517">
    <property type="entry name" value="FF_domain_sf"/>
</dbReference>
<organism evidence="5">
    <name type="scientific">Physcomitrium patens</name>
    <name type="common">Spreading-leaved earth moss</name>
    <name type="synonym">Physcomitrella patens</name>
    <dbReference type="NCBI Taxonomy" id="3218"/>
    <lineage>
        <taxon>Eukaryota</taxon>
        <taxon>Viridiplantae</taxon>
        <taxon>Streptophyta</taxon>
        <taxon>Embryophyta</taxon>
        <taxon>Bryophyta</taxon>
        <taxon>Bryophytina</taxon>
        <taxon>Bryopsida</taxon>
        <taxon>Funariidae</taxon>
        <taxon>Funariales</taxon>
        <taxon>Funariaceae</taxon>
        <taxon>Physcomitrium</taxon>
    </lineage>
</organism>
<dbReference type="GeneID" id="112284663"/>
<feature type="compositionally biased region" description="Low complexity" evidence="2">
    <location>
        <begin position="22"/>
        <end position="33"/>
    </location>
</feature>
<dbReference type="SMART" id="SM00456">
    <property type="entry name" value="WW"/>
    <property type="match status" value="2"/>
</dbReference>
<dbReference type="FunFam" id="1.10.10.440:FF:000020">
    <property type="entry name" value="Pre-mRNA-processing protein 40C"/>
    <property type="match status" value="1"/>
</dbReference>
<feature type="region of interest" description="Disordered" evidence="2">
    <location>
        <begin position="463"/>
        <end position="490"/>
    </location>
</feature>
<dbReference type="PROSITE" id="PS50020">
    <property type="entry name" value="WW_DOMAIN_2"/>
    <property type="match status" value="2"/>
</dbReference>
<dbReference type="CDD" id="cd00201">
    <property type="entry name" value="WW"/>
    <property type="match status" value="2"/>
</dbReference>
<reference evidence="5 7" key="1">
    <citation type="journal article" date="2008" name="Science">
        <title>The Physcomitrella genome reveals evolutionary insights into the conquest of land by plants.</title>
        <authorList>
            <person name="Rensing S."/>
            <person name="Lang D."/>
            <person name="Zimmer A."/>
            <person name="Terry A."/>
            <person name="Salamov A."/>
            <person name="Shapiro H."/>
            <person name="Nishiyama T."/>
            <person name="Perroud P.-F."/>
            <person name="Lindquist E."/>
            <person name="Kamisugi Y."/>
            <person name="Tanahashi T."/>
            <person name="Sakakibara K."/>
            <person name="Fujita T."/>
            <person name="Oishi K."/>
            <person name="Shin-I T."/>
            <person name="Kuroki Y."/>
            <person name="Toyoda A."/>
            <person name="Suzuki Y."/>
            <person name="Hashimoto A."/>
            <person name="Yamaguchi K."/>
            <person name="Sugano A."/>
            <person name="Kohara Y."/>
            <person name="Fujiyama A."/>
            <person name="Anterola A."/>
            <person name="Aoki S."/>
            <person name="Ashton N."/>
            <person name="Barbazuk W.B."/>
            <person name="Barker E."/>
            <person name="Bennetzen J."/>
            <person name="Bezanilla M."/>
            <person name="Blankenship R."/>
            <person name="Cho S.H."/>
            <person name="Dutcher S."/>
            <person name="Estelle M."/>
            <person name="Fawcett J.A."/>
            <person name="Gundlach H."/>
            <person name="Hanada K."/>
            <person name="Heyl A."/>
            <person name="Hicks K.A."/>
            <person name="Hugh J."/>
            <person name="Lohr M."/>
            <person name="Mayer K."/>
            <person name="Melkozernov A."/>
            <person name="Murata T."/>
            <person name="Nelson D."/>
            <person name="Pils B."/>
            <person name="Prigge M."/>
            <person name="Reiss B."/>
            <person name="Renner T."/>
            <person name="Rombauts S."/>
            <person name="Rushton P."/>
            <person name="Sanderfoot A."/>
            <person name="Schween G."/>
            <person name="Shiu S.-H."/>
            <person name="Stueber K."/>
            <person name="Theodoulou F.L."/>
            <person name="Tu H."/>
            <person name="Van de Peer Y."/>
            <person name="Verrier P.J."/>
            <person name="Waters E."/>
            <person name="Wood A."/>
            <person name="Yang L."/>
            <person name="Cove D."/>
            <person name="Cuming A."/>
            <person name="Hasebe M."/>
            <person name="Lucas S."/>
            <person name="Mishler D.B."/>
            <person name="Reski R."/>
            <person name="Grigoriev I."/>
            <person name="Quatrano R.S."/>
            <person name="Boore J.L."/>
        </authorList>
    </citation>
    <scope>NUCLEOTIDE SEQUENCE [LARGE SCALE GENOMIC DNA]</scope>
    <source>
        <strain evidence="6 7">cv. Gransden 2004</strain>
    </source>
</reference>
<keyword evidence="1" id="KW-0677">Repeat</keyword>
<dbReference type="AlphaFoldDB" id="A0A2K1KCF8"/>
<feature type="compositionally biased region" description="Acidic residues" evidence="2">
    <location>
        <begin position="474"/>
        <end position="483"/>
    </location>
</feature>
<dbReference type="PROSITE" id="PS51676">
    <property type="entry name" value="FF"/>
    <property type="match status" value="2"/>
</dbReference>
<dbReference type="EnsemblPlants" id="Pp3c7_20890V3.1">
    <property type="protein sequence ID" value="Pp3c7_20890V3.1"/>
    <property type="gene ID" value="Pp3c7_20890"/>
</dbReference>
<dbReference type="FunCoup" id="A0A2K1KCF8">
    <property type="interactions" value="3965"/>
</dbReference>
<dbReference type="PROSITE" id="PS01159">
    <property type="entry name" value="WW_DOMAIN_1"/>
    <property type="match status" value="2"/>
</dbReference>
<dbReference type="SUPFAM" id="SSF81698">
    <property type="entry name" value="FF domain"/>
    <property type="match status" value="5"/>
</dbReference>
<dbReference type="Pfam" id="PF01846">
    <property type="entry name" value="FF"/>
    <property type="match status" value="4"/>
</dbReference>
<keyword evidence="7" id="KW-1185">Reference proteome</keyword>
<feature type="domain" description="FF" evidence="4">
    <location>
        <begin position="487"/>
        <end position="541"/>
    </location>
</feature>
<dbReference type="PANTHER" id="PTHR15377">
    <property type="entry name" value="TRANSCRIPTION ELONGATION REGULATOR 1"/>
    <property type="match status" value="1"/>
</dbReference>
<dbReference type="EnsemblPlants" id="Pp3c7_20890V3.4">
    <property type="protein sequence ID" value="Pp3c7_20890V3.4"/>
    <property type="gene ID" value="Pp3c7_20890"/>
</dbReference>
<dbReference type="STRING" id="3218.A0A2K1KCF8"/>
<dbReference type="InterPro" id="IPR045148">
    <property type="entry name" value="TCRG1-like"/>
</dbReference>
<dbReference type="Gramene" id="Pp3c7_20890V3.4">
    <property type="protein sequence ID" value="Pp3c7_20890V3.4"/>
    <property type="gene ID" value="Pp3c7_20890"/>
</dbReference>
<reference evidence="5 7" key="2">
    <citation type="journal article" date="2018" name="Plant J.">
        <title>The Physcomitrella patens chromosome-scale assembly reveals moss genome structure and evolution.</title>
        <authorList>
            <person name="Lang D."/>
            <person name="Ullrich K.K."/>
            <person name="Murat F."/>
            <person name="Fuchs J."/>
            <person name="Jenkins J."/>
            <person name="Haas F.B."/>
            <person name="Piednoel M."/>
            <person name="Gundlach H."/>
            <person name="Van Bel M."/>
            <person name="Meyberg R."/>
            <person name="Vives C."/>
            <person name="Morata J."/>
            <person name="Symeonidi A."/>
            <person name="Hiss M."/>
            <person name="Muchero W."/>
            <person name="Kamisugi Y."/>
            <person name="Saleh O."/>
            <person name="Blanc G."/>
            <person name="Decker E.L."/>
            <person name="van Gessel N."/>
            <person name="Grimwood J."/>
            <person name="Hayes R.D."/>
            <person name="Graham S.W."/>
            <person name="Gunter L.E."/>
            <person name="McDaniel S.F."/>
            <person name="Hoernstein S.N.W."/>
            <person name="Larsson A."/>
            <person name="Li F.W."/>
            <person name="Perroud P.F."/>
            <person name="Phillips J."/>
            <person name="Ranjan P."/>
            <person name="Rokshar D.S."/>
            <person name="Rothfels C.J."/>
            <person name="Schneider L."/>
            <person name="Shu S."/>
            <person name="Stevenson D.W."/>
            <person name="Thummler F."/>
            <person name="Tillich M."/>
            <person name="Villarreal Aguilar J.C."/>
            <person name="Widiez T."/>
            <person name="Wong G.K."/>
            <person name="Wymore A."/>
            <person name="Zhang Y."/>
            <person name="Zimmer A.D."/>
            <person name="Quatrano R.S."/>
            <person name="Mayer K.F.X."/>
            <person name="Goodstein D."/>
            <person name="Casacuberta J.M."/>
            <person name="Vandepoele K."/>
            <person name="Reski R."/>
            <person name="Cuming A.C."/>
            <person name="Tuskan G.A."/>
            <person name="Maumus F."/>
            <person name="Salse J."/>
            <person name="Schmutz J."/>
            <person name="Rensing S.A."/>
        </authorList>
    </citation>
    <scope>NUCLEOTIDE SEQUENCE [LARGE SCALE GENOMIC DNA]</scope>
    <source>
        <strain evidence="6 7">cv. Gransden 2004</strain>
    </source>
</reference>
<evidence type="ECO:0000313" key="5">
    <source>
        <dbReference type="EMBL" id="PNR51458.1"/>
    </source>
</evidence>
<dbReference type="RefSeq" id="XP_024380446.1">
    <property type="nucleotide sequence ID" value="XM_024524678.2"/>
</dbReference>
<dbReference type="GO" id="GO:0005634">
    <property type="term" value="C:nucleus"/>
    <property type="evidence" value="ECO:0000318"/>
    <property type="project" value="GO_Central"/>
</dbReference>
<feature type="domain" description="WW" evidence="3">
    <location>
        <begin position="273"/>
        <end position="300"/>
    </location>
</feature>
<dbReference type="SUPFAM" id="SSF51045">
    <property type="entry name" value="WW domain"/>
    <property type="match status" value="2"/>
</dbReference>
<dbReference type="OMA" id="RWDRPDN"/>
<evidence type="ECO:0000313" key="7">
    <source>
        <dbReference type="Proteomes" id="UP000006727"/>
    </source>
</evidence>
<evidence type="ECO:0008006" key="8">
    <source>
        <dbReference type="Google" id="ProtNLM"/>
    </source>
</evidence>